<dbReference type="OrthoDB" id="9803050at2"/>
<evidence type="ECO:0000313" key="10">
    <source>
        <dbReference type="EMBL" id="EOR96547.1"/>
    </source>
</evidence>
<keyword evidence="6 7" id="KW-0998">Cell outer membrane</keyword>
<feature type="chain" id="PRO_5004472386" evidence="8">
    <location>
        <begin position="24"/>
        <end position="930"/>
    </location>
</feature>
<evidence type="ECO:0000256" key="7">
    <source>
        <dbReference type="PROSITE-ProRule" id="PRU01360"/>
    </source>
</evidence>
<accession>R9GXK5</accession>
<evidence type="ECO:0000256" key="3">
    <source>
        <dbReference type="ARBA" id="ARBA00022452"/>
    </source>
</evidence>
<comment type="subcellular location">
    <subcellularLocation>
        <location evidence="1 7">Cell outer membrane</location>
        <topology evidence="1 7">Multi-pass membrane protein</topology>
    </subcellularLocation>
</comment>
<evidence type="ECO:0000256" key="5">
    <source>
        <dbReference type="ARBA" id="ARBA00023136"/>
    </source>
</evidence>
<dbReference type="RefSeq" id="WP_016193528.1">
    <property type="nucleotide sequence ID" value="NZ_AQPN01000009.1"/>
</dbReference>
<dbReference type="Pfam" id="PF13715">
    <property type="entry name" value="CarbopepD_reg_2"/>
    <property type="match status" value="1"/>
</dbReference>
<dbReference type="InterPro" id="IPR036942">
    <property type="entry name" value="Beta-barrel_TonB_sf"/>
</dbReference>
<evidence type="ECO:0000259" key="9">
    <source>
        <dbReference type="Pfam" id="PF07715"/>
    </source>
</evidence>
<gene>
    <name evidence="10" type="ORF">ADIARSV_0276</name>
</gene>
<dbReference type="Pfam" id="PF07715">
    <property type="entry name" value="Plug"/>
    <property type="match status" value="1"/>
</dbReference>
<keyword evidence="10" id="KW-0675">Receptor</keyword>
<comment type="caution">
    <text evidence="10">The sequence shown here is derived from an EMBL/GenBank/DDBJ whole genome shotgun (WGS) entry which is preliminary data.</text>
</comment>
<dbReference type="GO" id="GO:0009279">
    <property type="term" value="C:cell outer membrane"/>
    <property type="evidence" value="ECO:0007669"/>
    <property type="project" value="UniProtKB-SubCell"/>
</dbReference>
<dbReference type="SUPFAM" id="SSF56935">
    <property type="entry name" value="Porins"/>
    <property type="match status" value="1"/>
</dbReference>
<evidence type="ECO:0000256" key="4">
    <source>
        <dbReference type="ARBA" id="ARBA00022692"/>
    </source>
</evidence>
<dbReference type="STRING" id="1150600.ADIARSV_0276"/>
<protein>
    <submittedName>
        <fullName evidence="10">TonB-dependent receptor</fullName>
    </submittedName>
</protein>
<dbReference type="Gene3D" id="2.170.130.10">
    <property type="entry name" value="TonB-dependent receptor, plug domain"/>
    <property type="match status" value="1"/>
</dbReference>
<dbReference type="Proteomes" id="UP000014174">
    <property type="component" value="Unassembled WGS sequence"/>
</dbReference>
<keyword evidence="4 7" id="KW-0812">Transmembrane</keyword>
<comment type="similarity">
    <text evidence="7">Belongs to the TonB-dependent receptor family.</text>
</comment>
<evidence type="ECO:0000256" key="6">
    <source>
        <dbReference type="ARBA" id="ARBA00023237"/>
    </source>
</evidence>
<keyword evidence="11" id="KW-1185">Reference proteome</keyword>
<organism evidence="10 11">
    <name type="scientific">Arcticibacter svalbardensis MN12-7</name>
    <dbReference type="NCBI Taxonomy" id="1150600"/>
    <lineage>
        <taxon>Bacteria</taxon>
        <taxon>Pseudomonadati</taxon>
        <taxon>Bacteroidota</taxon>
        <taxon>Sphingobacteriia</taxon>
        <taxon>Sphingobacteriales</taxon>
        <taxon>Sphingobacteriaceae</taxon>
        <taxon>Arcticibacter</taxon>
    </lineage>
</organism>
<name>R9GXK5_9SPHI</name>
<evidence type="ECO:0000256" key="2">
    <source>
        <dbReference type="ARBA" id="ARBA00022448"/>
    </source>
</evidence>
<dbReference type="Gene3D" id="2.60.40.1120">
    <property type="entry name" value="Carboxypeptidase-like, regulatory domain"/>
    <property type="match status" value="1"/>
</dbReference>
<dbReference type="InterPro" id="IPR037066">
    <property type="entry name" value="Plug_dom_sf"/>
</dbReference>
<dbReference type="Gene3D" id="2.40.170.20">
    <property type="entry name" value="TonB-dependent receptor, beta-barrel domain"/>
    <property type="match status" value="1"/>
</dbReference>
<dbReference type="InterPro" id="IPR008969">
    <property type="entry name" value="CarboxyPept-like_regulatory"/>
</dbReference>
<dbReference type="PATRIC" id="fig|1150600.3.peg.270"/>
<keyword evidence="2 7" id="KW-0813">Transport</keyword>
<keyword evidence="3 7" id="KW-1134">Transmembrane beta strand</keyword>
<dbReference type="EMBL" id="AQPN01000009">
    <property type="protein sequence ID" value="EOR96547.1"/>
    <property type="molecule type" value="Genomic_DNA"/>
</dbReference>
<feature type="signal peptide" evidence="8">
    <location>
        <begin position="1"/>
        <end position="23"/>
    </location>
</feature>
<evidence type="ECO:0000256" key="1">
    <source>
        <dbReference type="ARBA" id="ARBA00004571"/>
    </source>
</evidence>
<sequence>MRLPYSLIFLSAFLFFGLAQLCAQDKKDPLLSGQFDRVKVSEFADYLEKATNCQIYYDSTAFDSLRISVTFENMPLDAVLNRAFLNTKIKYAIDFEKHVFLSLDQELIVGLPEGFWDNSGIKAPQVNEEPPLISEFLVDVDKSPAVASSANKVYTIGNRTATFKKGNVTLAGYIKEANSGEPVIGASVYIESPRIGVSTNQSGYYSISLPAGRHVLNIRFIGMRDASRIINLYSDGKLDIEVINQVRSLNEVKISAEKIANIRNTQMGVEKLSMATIKQIPTVFGEPDILRVILTLPGVKSVGEASTGFNVRGGGTDQNLILYNDATIYNPSHLFGFFSAFNSDAIKDIELYKSSIPAKFGGRISSVLDVHSREGNNKKFAGTAGIGLLTSRINLEGPIIKDRTSFMVGARTTYSDWLLKELPAKSGYRNSKAAFSDIDMHLHHKFDDQNSLAITGYLSSDRFNLNSDTVYRYFNTNASLKWKHIFNNKFNGSISTGIDRYEYKVNSEDNVVNAYKMGFDINQSNIKTDFTYYVNSKHTLDFGASGIYYRLHPGSFVPASGESLVSPDVLDPEQALETAIYLGDRFEITPALSLNVGIRYSMFNSLGPASTYTYADGLPKNEFNITDSVAYKKGDVVKTYGGPEYRVSARYTFTSDFSVKLAYNTLRQYIHMLSNTTAIAPTDIWKLSDLNIKPQEGKQVSLGLYKNLKSNTIETSMEVYYKWLNNYLDYKSGATLILNHHIEQDVINTQGKAYGLELMIKKTAGRLNGWVSYTYSRTFLKMDDPTAIQLVNDGAYYPANYDKPHDFTVVGNFKASHRFSVSANVTYSTGRPITLPVGKYYYGGSERLLYSDRNQYRIPDYFRTDLSINIDGNHKVHQWIHSSWTLGVYNLTGRHNPYSTYFTTEQGAVKGYQLSIFASAIPFINYNLRF</sequence>
<keyword evidence="5 7" id="KW-0472">Membrane</keyword>
<keyword evidence="8" id="KW-0732">Signal</keyword>
<dbReference type="eggNOG" id="COG4771">
    <property type="taxonomic scope" value="Bacteria"/>
</dbReference>
<evidence type="ECO:0000256" key="8">
    <source>
        <dbReference type="SAM" id="SignalP"/>
    </source>
</evidence>
<proteinExistence type="inferred from homology"/>
<dbReference type="AlphaFoldDB" id="R9GXK5"/>
<reference evidence="10 11" key="1">
    <citation type="journal article" date="2013" name="Genome Announc.">
        <title>Draft Genome Sequence of Arcticibacter svalbardensis Strain MN12-7T, a Member of the Family Sphingobacteriaceae Isolated from an Arctic Soil Sample.</title>
        <authorList>
            <person name="Shivaji S."/>
            <person name="Ara S."/>
            <person name="Prasad S."/>
            <person name="Manasa B.P."/>
            <person name="Begum Z."/>
            <person name="Singh A."/>
            <person name="Kumar Pinnaka A."/>
        </authorList>
    </citation>
    <scope>NUCLEOTIDE SEQUENCE [LARGE SCALE GENOMIC DNA]</scope>
    <source>
        <strain evidence="10 11">MN12-7</strain>
    </source>
</reference>
<evidence type="ECO:0000313" key="11">
    <source>
        <dbReference type="Proteomes" id="UP000014174"/>
    </source>
</evidence>
<dbReference type="InterPro" id="IPR012910">
    <property type="entry name" value="Plug_dom"/>
</dbReference>
<feature type="domain" description="TonB-dependent receptor plug" evidence="9">
    <location>
        <begin position="285"/>
        <end position="362"/>
    </location>
</feature>
<dbReference type="SUPFAM" id="SSF49464">
    <property type="entry name" value="Carboxypeptidase regulatory domain-like"/>
    <property type="match status" value="1"/>
</dbReference>
<dbReference type="InterPro" id="IPR039426">
    <property type="entry name" value="TonB-dep_rcpt-like"/>
</dbReference>
<dbReference type="PROSITE" id="PS52016">
    <property type="entry name" value="TONB_DEPENDENT_REC_3"/>
    <property type="match status" value="1"/>
</dbReference>